<dbReference type="InterPro" id="IPR018333">
    <property type="entry name" value="Squalene_cyclase"/>
</dbReference>
<keyword evidence="3" id="KW-0677">Repeat</keyword>
<dbReference type="Pfam" id="PF13243">
    <property type="entry name" value="SQHop_cyclase_C"/>
    <property type="match status" value="1"/>
</dbReference>
<feature type="domain" description="Squalene cyclase C-terminal" evidence="4">
    <location>
        <begin position="303"/>
        <end position="625"/>
    </location>
</feature>
<dbReference type="SUPFAM" id="SSF48239">
    <property type="entry name" value="Terpenoid cyclases/Protein prenyltransferases"/>
    <property type="match status" value="2"/>
</dbReference>
<comment type="pathway">
    <text evidence="1">Secondary metabolite biosynthesis; hopanoid biosynthesis.</text>
</comment>
<dbReference type="InterPro" id="IPR032697">
    <property type="entry name" value="SQ_cyclase_N"/>
</dbReference>
<protein>
    <submittedName>
        <fullName evidence="6">Sporulenol synthase</fullName>
        <ecNumber evidence="6">4.2.1.137</ecNumber>
    </submittedName>
</protein>
<dbReference type="EC" id="4.2.1.137" evidence="6"/>
<accession>A0ABY4RVI7</accession>
<dbReference type="InterPro" id="IPR032696">
    <property type="entry name" value="SQ_cyclase_C"/>
</dbReference>
<dbReference type="Pfam" id="PF13249">
    <property type="entry name" value="SQHop_cyclase_N"/>
    <property type="match status" value="1"/>
</dbReference>
<evidence type="ECO:0000256" key="1">
    <source>
        <dbReference type="ARBA" id="ARBA00004999"/>
    </source>
</evidence>
<feature type="domain" description="Squalene cyclase N-terminal" evidence="5">
    <location>
        <begin position="13"/>
        <end position="293"/>
    </location>
</feature>
<organism evidence="6 7">
    <name type="scientific">Paenibacillus konkukensis</name>
    <dbReference type="NCBI Taxonomy" id="2020716"/>
    <lineage>
        <taxon>Bacteria</taxon>
        <taxon>Bacillati</taxon>
        <taxon>Bacillota</taxon>
        <taxon>Bacilli</taxon>
        <taxon>Bacillales</taxon>
        <taxon>Paenibacillaceae</taxon>
        <taxon>Paenibacillus</taxon>
    </lineage>
</organism>
<dbReference type="NCBIfam" id="TIGR01787">
    <property type="entry name" value="squalene_cyclas"/>
    <property type="match status" value="1"/>
</dbReference>
<sequence length="635" mass="71010">MDYRIIRSETAAMVNRLKQMQRPDGSWRLCFEIGTMTDAYLIILLRALRRDDAEPLIRKLTERIVDKQEESGAWKLYYDEQEGNLDATVEAYYALLYSGYISPESPRLKRARQFIVSRGGLSKVRAMLTQVMLAATGQSPWPDMLKVPVELLLAPPWFLFSIYDLSGHARVHLVPVMIMAGAGFGLRHEQSPDLSDLYIGGKQPFESHASWLPALHKLLEAVPPLHFPIHQASLAAAERFMLDRIEPDGTLLTYSTATMLMILSLICLGYDGKTSPVIKKAIGGLFTLLCQDERKAHLQVSTSTVWDTAMLSCALQQAGVSAAHPVVRKAAEYLLPRQQTRYGDWALRAPHTPPGGWGFSDISTLYPDIDDTTAALRATRAYSGQGGNSFLQPKAEQAWHKGTAWVRSMQNDNGGWPSFEREPHPQLLQLFQFDSAEDIAVDASTTDLSGRTLQFWGDEAGLTRSEPFIRKAADWLLSQQRPDGSWFGRWGICYIHGSSAVATGLLAVGLPADHAAIRRAAGWIESVQNEDGGWGESCRSDKVKRYVPLGNSTPSQTAWALDLLIAVHDRPTPSIERGIMRLIELLRQRDWRFDYPTGGGLPGSVYVNYHSNNYIWPLLTFSRYLRRYGGSIDPM</sequence>
<name>A0ABY4RVI7_9BACL</name>
<dbReference type="PANTHER" id="PTHR11764:SF20">
    <property type="entry name" value="LANOSTEROL SYNTHASE"/>
    <property type="match status" value="1"/>
</dbReference>
<keyword evidence="6" id="KW-0456">Lyase</keyword>
<dbReference type="PANTHER" id="PTHR11764">
    <property type="entry name" value="TERPENE CYCLASE/MUTASE FAMILY MEMBER"/>
    <property type="match status" value="1"/>
</dbReference>
<evidence type="ECO:0000313" key="6">
    <source>
        <dbReference type="EMBL" id="UQZ86664.1"/>
    </source>
</evidence>
<dbReference type="Proteomes" id="UP001057134">
    <property type="component" value="Chromosome"/>
</dbReference>
<dbReference type="RefSeq" id="WP_349655169.1">
    <property type="nucleotide sequence ID" value="NZ_CP027059.1"/>
</dbReference>
<evidence type="ECO:0000313" key="7">
    <source>
        <dbReference type="Proteomes" id="UP001057134"/>
    </source>
</evidence>
<dbReference type="Gene3D" id="1.50.10.20">
    <property type="match status" value="2"/>
</dbReference>
<evidence type="ECO:0000259" key="4">
    <source>
        <dbReference type="Pfam" id="PF13243"/>
    </source>
</evidence>
<proteinExistence type="inferred from homology"/>
<dbReference type="InterPro" id="IPR008930">
    <property type="entry name" value="Terpenoid_cyclase/PrenylTrfase"/>
</dbReference>
<dbReference type="EMBL" id="CP027059">
    <property type="protein sequence ID" value="UQZ86664.1"/>
    <property type="molecule type" value="Genomic_DNA"/>
</dbReference>
<evidence type="ECO:0000259" key="5">
    <source>
        <dbReference type="Pfam" id="PF13249"/>
    </source>
</evidence>
<gene>
    <name evidence="6" type="primary">sqhC</name>
    <name evidence="6" type="ORF">SK3146_05957</name>
</gene>
<reference evidence="6" key="2">
    <citation type="journal article" date="2021" name="J Anim Sci Technol">
        <title>Complete genome sequence of Paenibacillus konkukensis sp. nov. SK3146 as a potential probiotic strain.</title>
        <authorList>
            <person name="Jung H.I."/>
            <person name="Park S."/>
            <person name="Niu K.M."/>
            <person name="Lee S.W."/>
            <person name="Kothari D."/>
            <person name="Yi K.J."/>
            <person name="Kim S.K."/>
        </authorList>
    </citation>
    <scope>NUCLEOTIDE SEQUENCE</scope>
    <source>
        <strain evidence="6">SK3146</strain>
    </source>
</reference>
<comment type="similarity">
    <text evidence="2">Belongs to the terpene cyclase/mutase family.</text>
</comment>
<dbReference type="SFLD" id="SFLDG01016">
    <property type="entry name" value="Prenyltransferase_Like_2"/>
    <property type="match status" value="1"/>
</dbReference>
<evidence type="ECO:0000256" key="3">
    <source>
        <dbReference type="ARBA" id="ARBA00022737"/>
    </source>
</evidence>
<keyword evidence="7" id="KW-1185">Reference proteome</keyword>
<evidence type="ECO:0000256" key="2">
    <source>
        <dbReference type="ARBA" id="ARBA00009755"/>
    </source>
</evidence>
<dbReference type="GO" id="GO:0016829">
    <property type="term" value="F:lyase activity"/>
    <property type="evidence" value="ECO:0007669"/>
    <property type="project" value="UniProtKB-KW"/>
</dbReference>
<reference evidence="6" key="1">
    <citation type="submission" date="2018-02" db="EMBL/GenBank/DDBJ databases">
        <authorList>
            <person name="Kim S.-K."/>
            <person name="Jung H.-I."/>
            <person name="Lee S.-W."/>
        </authorList>
    </citation>
    <scope>NUCLEOTIDE SEQUENCE</scope>
    <source>
        <strain evidence="6">SK3146</strain>
    </source>
</reference>